<evidence type="ECO:0000313" key="10">
    <source>
        <dbReference type="Proteomes" id="UP001597231"/>
    </source>
</evidence>
<organism evidence="9 10">
    <name type="scientific">Sporosarcina contaminans</name>
    <dbReference type="NCBI Taxonomy" id="633403"/>
    <lineage>
        <taxon>Bacteria</taxon>
        <taxon>Bacillati</taxon>
        <taxon>Bacillota</taxon>
        <taxon>Bacilli</taxon>
        <taxon>Bacillales</taxon>
        <taxon>Caryophanaceae</taxon>
        <taxon>Sporosarcina</taxon>
    </lineage>
</organism>
<keyword evidence="6 7" id="KW-0472">Membrane</keyword>
<name>A0ABW3U0N8_9BACL</name>
<evidence type="ECO:0000256" key="7">
    <source>
        <dbReference type="SAM" id="Phobius"/>
    </source>
</evidence>
<keyword evidence="5 7" id="KW-1133">Transmembrane helix</keyword>
<dbReference type="GO" id="GO:0008233">
    <property type="term" value="F:peptidase activity"/>
    <property type="evidence" value="ECO:0007669"/>
    <property type="project" value="UniProtKB-KW"/>
</dbReference>
<evidence type="ECO:0000256" key="2">
    <source>
        <dbReference type="ARBA" id="ARBA00004141"/>
    </source>
</evidence>
<keyword evidence="9" id="KW-0645">Protease</keyword>
<accession>A0ABW3U0N8</accession>
<evidence type="ECO:0000256" key="4">
    <source>
        <dbReference type="ARBA" id="ARBA00022692"/>
    </source>
</evidence>
<evidence type="ECO:0000256" key="3">
    <source>
        <dbReference type="ARBA" id="ARBA00007931"/>
    </source>
</evidence>
<proteinExistence type="inferred from homology"/>
<dbReference type="InterPro" id="IPR008915">
    <property type="entry name" value="Peptidase_M50"/>
</dbReference>
<dbReference type="RefSeq" id="WP_381481711.1">
    <property type="nucleotide sequence ID" value="NZ_JBHTLT010000118.1"/>
</dbReference>
<keyword evidence="4 7" id="KW-0812">Transmembrane</keyword>
<evidence type="ECO:0000256" key="1">
    <source>
        <dbReference type="ARBA" id="ARBA00001947"/>
    </source>
</evidence>
<reference evidence="10" key="1">
    <citation type="journal article" date="2019" name="Int. J. Syst. Evol. Microbiol.">
        <title>The Global Catalogue of Microorganisms (GCM) 10K type strain sequencing project: providing services to taxonomists for standard genome sequencing and annotation.</title>
        <authorList>
            <consortium name="The Broad Institute Genomics Platform"/>
            <consortium name="The Broad Institute Genome Sequencing Center for Infectious Disease"/>
            <person name="Wu L."/>
            <person name="Ma J."/>
        </authorList>
    </citation>
    <scope>NUCLEOTIDE SEQUENCE [LARGE SCALE GENOMIC DNA]</scope>
    <source>
        <strain evidence="10">CCUG 53915</strain>
    </source>
</reference>
<dbReference type="EMBL" id="JBHTLT010000118">
    <property type="protein sequence ID" value="MFD1206245.1"/>
    <property type="molecule type" value="Genomic_DNA"/>
</dbReference>
<protein>
    <submittedName>
        <fullName evidence="9">Site-2 protease family protein</fullName>
    </submittedName>
</protein>
<comment type="similarity">
    <text evidence="3">Belongs to the peptidase M50B family.</text>
</comment>
<evidence type="ECO:0000256" key="5">
    <source>
        <dbReference type="ARBA" id="ARBA00022989"/>
    </source>
</evidence>
<feature type="transmembrane region" description="Helical" evidence="7">
    <location>
        <begin position="81"/>
        <end position="102"/>
    </location>
</feature>
<keyword evidence="9" id="KW-0378">Hydrolase</keyword>
<dbReference type="Pfam" id="PF02163">
    <property type="entry name" value="Peptidase_M50"/>
    <property type="match status" value="1"/>
</dbReference>
<evidence type="ECO:0000313" key="9">
    <source>
        <dbReference type="EMBL" id="MFD1206245.1"/>
    </source>
</evidence>
<comment type="cofactor">
    <cofactor evidence="1">
        <name>Zn(2+)</name>
        <dbReference type="ChEBI" id="CHEBI:29105"/>
    </cofactor>
</comment>
<comment type="subcellular location">
    <subcellularLocation>
        <location evidence="2">Membrane</location>
        <topology evidence="2">Multi-pass membrane protein</topology>
    </subcellularLocation>
</comment>
<feature type="transmembrane region" description="Helical" evidence="7">
    <location>
        <begin position="114"/>
        <end position="135"/>
    </location>
</feature>
<evidence type="ECO:0000259" key="8">
    <source>
        <dbReference type="Pfam" id="PF02163"/>
    </source>
</evidence>
<gene>
    <name evidence="9" type="ORF">ACFQ38_14195</name>
</gene>
<evidence type="ECO:0000256" key="6">
    <source>
        <dbReference type="ARBA" id="ARBA00023136"/>
    </source>
</evidence>
<dbReference type="Proteomes" id="UP001597231">
    <property type="component" value="Unassembled WGS sequence"/>
</dbReference>
<keyword evidence="10" id="KW-1185">Reference proteome</keyword>
<sequence>MFETIVGCGVAIFIFQPLSVLIHESGHAFFIKLFGGKVHKLEIGIGDPLFSIGLVQVNKQFFIMGLCRGDSNVNQNEKIKLSLIALGGVIFNLISIFLLILIKVNTKHHHFLDGYFFGFTSILILSALVPVTYFTGYKSDGRVLMDIWKKPKSEIG</sequence>
<feature type="domain" description="Peptidase M50" evidence="8">
    <location>
        <begin position="18"/>
        <end position="123"/>
    </location>
</feature>
<dbReference type="GO" id="GO:0006508">
    <property type="term" value="P:proteolysis"/>
    <property type="evidence" value="ECO:0007669"/>
    <property type="project" value="UniProtKB-KW"/>
</dbReference>
<comment type="caution">
    <text evidence="9">The sequence shown here is derived from an EMBL/GenBank/DDBJ whole genome shotgun (WGS) entry which is preliminary data.</text>
</comment>